<dbReference type="EMBL" id="JBHUMF010000011">
    <property type="protein sequence ID" value="MFD2680050.1"/>
    <property type="molecule type" value="Genomic_DNA"/>
</dbReference>
<organism evidence="1 2">
    <name type="scientific">Bacillus seohaeanensis</name>
    <dbReference type="NCBI Taxonomy" id="284580"/>
    <lineage>
        <taxon>Bacteria</taxon>
        <taxon>Bacillati</taxon>
        <taxon>Bacillota</taxon>
        <taxon>Bacilli</taxon>
        <taxon>Bacillales</taxon>
        <taxon>Bacillaceae</taxon>
        <taxon>Bacillus</taxon>
    </lineage>
</organism>
<evidence type="ECO:0000313" key="1">
    <source>
        <dbReference type="EMBL" id="MFD2680050.1"/>
    </source>
</evidence>
<name>A0ABW5RP46_9BACI</name>
<proteinExistence type="predicted"/>
<dbReference type="RefSeq" id="WP_377933171.1">
    <property type="nucleotide sequence ID" value="NZ_JBHUMF010000011.1"/>
</dbReference>
<accession>A0ABW5RP46</accession>
<sequence>MEKTKILSLIPKDNEIFLTEFLSGTKDMERSMKDFEDLKTTSHLPIEKQVEQLKQSYYEKGLVKLPRYKQDLRYPKP</sequence>
<protein>
    <recommendedName>
        <fullName evidence="3">Fur-regulated basic protein FbpA</fullName>
    </recommendedName>
</protein>
<reference evidence="2" key="1">
    <citation type="journal article" date="2019" name="Int. J. Syst. Evol. Microbiol.">
        <title>The Global Catalogue of Microorganisms (GCM) 10K type strain sequencing project: providing services to taxonomists for standard genome sequencing and annotation.</title>
        <authorList>
            <consortium name="The Broad Institute Genomics Platform"/>
            <consortium name="The Broad Institute Genome Sequencing Center for Infectious Disease"/>
            <person name="Wu L."/>
            <person name="Ma J."/>
        </authorList>
    </citation>
    <scope>NUCLEOTIDE SEQUENCE [LARGE SCALE GENOMIC DNA]</scope>
    <source>
        <strain evidence="2">KCTC 3913</strain>
    </source>
</reference>
<keyword evidence="2" id="KW-1185">Reference proteome</keyword>
<comment type="caution">
    <text evidence="1">The sequence shown here is derived from an EMBL/GenBank/DDBJ whole genome shotgun (WGS) entry which is preliminary data.</text>
</comment>
<evidence type="ECO:0008006" key="3">
    <source>
        <dbReference type="Google" id="ProtNLM"/>
    </source>
</evidence>
<gene>
    <name evidence="1" type="ORF">ACFSUL_04725</name>
</gene>
<dbReference type="Proteomes" id="UP001597506">
    <property type="component" value="Unassembled WGS sequence"/>
</dbReference>
<evidence type="ECO:0000313" key="2">
    <source>
        <dbReference type="Proteomes" id="UP001597506"/>
    </source>
</evidence>